<organism evidence="1 2">
    <name type="scientific">Chengkuizengella marina</name>
    <dbReference type="NCBI Taxonomy" id="2507566"/>
    <lineage>
        <taxon>Bacteria</taxon>
        <taxon>Bacillati</taxon>
        <taxon>Bacillota</taxon>
        <taxon>Bacilli</taxon>
        <taxon>Bacillales</taxon>
        <taxon>Paenibacillaceae</taxon>
        <taxon>Chengkuizengella</taxon>
    </lineage>
</organism>
<dbReference type="RefSeq" id="WP_160648016.1">
    <property type="nucleotide sequence ID" value="NZ_SIJB01000065.1"/>
</dbReference>
<dbReference type="Proteomes" id="UP000448943">
    <property type="component" value="Unassembled WGS sequence"/>
</dbReference>
<dbReference type="AlphaFoldDB" id="A0A6N9Q9D5"/>
<protein>
    <submittedName>
        <fullName evidence="1">Uncharacterized protein</fullName>
    </submittedName>
</protein>
<comment type="caution">
    <text evidence="1">The sequence shown here is derived from an EMBL/GenBank/DDBJ whole genome shotgun (WGS) entry which is preliminary data.</text>
</comment>
<sequence length="319" mass="37289">MYKTYKINGQAFFFKINKMAGETMIKSIRLCIILVLLLCFMINMNHSMISYATTNPSVKAQKTFEQNINTWINNLKKQQGFHEWDHAYWKSYALGPGTHNRLVIVLNKKSKQEIGYLVVGADSKGNYKLVEYGAGEYPLFSLNTLQTTFDVTYLKDLNIPDIKDLDQFAERIYPNALEAIWKVNIDPYTFYIDAKSGEIYPIDSESINKTPREINYTLYAGNTSFIQHSLEKKIFDPFEKLKWVSNDPQPVNSYEDFQKTLHNHEEVTYTEKLFDQAIRMPLAVIGYHQWDEGQLYIALEQNGVRYIHFMSLYPYGQFF</sequence>
<proteinExistence type="predicted"/>
<keyword evidence="2" id="KW-1185">Reference proteome</keyword>
<evidence type="ECO:0000313" key="2">
    <source>
        <dbReference type="Proteomes" id="UP000448943"/>
    </source>
</evidence>
<dbReference type="EMBL" id="SIJB01000065">
    <property type="protein sequence ID" value="NBI31194.1"/>
    <property type="molecule type" value="Genomic_DNA"/>
</dbReference>
<accession>A0A6N9Q9D5</accession>
<gene>
    <name evidence="1" type="ORF">ERL59_19870</name>
</gene>
<reference evidence="1 2" key="1">
    <citation type="submission" date="2019-01" db="EMBL/GenBank/DDBJ databases">
        <title>Chengkuizengella sp. nov., isolated from deep-sea sediment of East Pacific Ocean.</title>
        <authorList>
            <person name="Yang J."/>
            <person name="Lai Q."/>
            <person name="Shao Z."/>
        </authorList>
    </citation>
    <scope>NUCLEOTIDE SEQUENCE [LARGE SCALE GENOMIC DNA]</scope>
    <source>
        <strain evidence="1 2">YPA3-1-1</strain>
    </source>
</reference>
<dbReference type="OrthoDB" id="2475185at2"/>
<name>A0A6N9Q9D5_9BACL</name>
<evidence type="ECO:0000313" key="1">
    <source>
        <dbReference type="EMBL" id="NBI31194.1"/>
    </source>
</evidence>